<evidence type="ECO:0000313" key="2">
    <source>
        <dbReference type="EMBL" id="ABD69579.1"/>
    </source>
</evidence>
<dbReference type="RefSeq" id="WP_011464147.1">
    <property type="nucleotide sequence ID" value="NC_007908.1"/>
</dbReference>
<accession>Q21XC4</accession>
<dbReference type="InterPro" id="IPR015020">
    <property type="entry name" value="Rv2525c-like_Glyco_Hydro-like"/>
</dbReference>
<dbReference type="Gene3D" id="3.90.1720.10">
    <property type="entry name" value="endopeptidase domain like (from Nostoc punctiforme)"/>
    <property type="match status" value="1"/>
</dbReference>
<dbReference type="EMBL" id="CP000267">
    <property type="protein sequence ID" value="ABD69579.1"/>
    <property type="molecule type" value="Genomic_DNA"/>
</dbReference>
<dbReference type="AlphaFoldDB" id="Q21XC4"/>
<dbReference type="SUPFAM" id="SSF51445">
    <property type="entry name" value="(Trans)glycosidases"/>
    <property type="match status" value="1"/>
</dbReference>
<feature type="domain" description="Rv2525c-like glycoside hydrolase-like" evidence="1">
    <location>
        <begin position="17"/>
        <end position="184"/>
    </location>
</feature>
<dbReference type="Proteomes" id="UP000008332">
    <property type="component" value="Chromosome"/>
</dbReference>
<dbReference type="KEGG" id="rfr:Rfer_1853"/>
<dbReference type="Gene3D" id="3.20.20.80">
    <property type="entry name" value="Glycosidases"/>
    <property type="match status" value="1"/>
</dbReference>
<dbReference type="eggNOG" id="COG3409">
    <property type="taxonomic scope" value="Bacteria"/>
</dbReference>
<sequence>MLEGISTNRLCDSSATCLVAAGKAFVIRYYSRTTKQPEKQLRPKEAAEMARAGLQIAVVYQDRARLTEDFNLARGQLDGASAFASAGQIGQPAGSAIYFAVDVDFSAAQIKTFVLPYFKGVRAALDAASGGVSHYKLGVYGSGLACRLLKKTGLVELTWLAEATGWAESKTYTAWDIKQFVTNQDLCSIGNGWQRCTALPAFGQFQPAGFEVKAGEGELMKVSATQLNLRFVPTADANTPLATLPHGTLLRVLGVSAPGWVRVRVTLNGATFIGHVKASFLEAAPGLPPAPAPNPQIPAVYWKEDNRSATRQSTGGLASPIGEAGRPTRDPNAVAALRKQQLAAIGDWLDVEHSARYAGRDGVTFCNVYAADYCYLAAAYLPRVWWTSPAIARMAAGQAVTAAYAETVREMRADDLYRWLLDYGAMFGWRRVADATALQSTANDGGIGIICADRAAEGRPGHITVVVPEDAGNTAQHDAAGNVDQPLQSQAGAVNKRFGSAGRNWWLGAAFIDHVFFVHD</sequence>
<organism evidence="2 3">
    <name type="scientific">Albidiferax ferrireducens (strain ATCC BAA-621 / DSM 15236 / T118)</name>
    <name type="common">Rhodoferax ferrireducens</name>
    <dbReference type="NCBI Taxonomy" id="338969"/>
    <lineage>
        <taxon>Bacteria</taxon>
        <taxon>Pseudomonadati</taxon>
        <taxon>Pseudomonadota</taxon>
        <taxon>Betaproteobacteria</taxon>
        <taxon>Burkholderiales</taxon>
        <taxon>Comamonadaceae</taxon>
        <taxon>Rhodoferax</taxon>
    </lineage>
</organism>
<evidence type="ECO:0000313" key="3">
    <source>
        <dbReference type="Proteomes" id="UP000008332"/>
    </source>
</evidence>
<keyword evidence="3" id="KW-1185">Reference proteome</keyword>
<protein>
    <recommendedName>
        <fullName evidence="1">Rv2525c-like glycoside hydrolase-like domain-containing protein</fullName>
    </recommendedName>
</protein>
<dbReference type="Pfam" id="PF08924">
    <property type="entry name" value="Rv2525c_GlyHyd-like"/>
    <property type="match status" value="1"/>
</dbReference>
<name>Q21XC4_ALBFT</name>
<dbReference type="HOGENOM" id="CLU_523605_0_0_4"/>
<evidence type="ECO:0000259" key="1">
    <source>
        <dbReference type="Pfam" id="PF08924"/>
    </source>
</evidence>
<gene>
    <name evidence="2" type="ordered locus">Rfer_1853</name>
</gene>
<proteinExistence type="predicted"/>
<dbReference type="InterPro" id="IPR017853">
    <property type="entry name" value="GH"/>
</dbReference>
<reference evidence="3" key="1">
    <citation type="submission" date="2006-02" db="EMBL/GenBank/DDBJ databases">
        <title>Complete sequence of chromosome of Rhodoferax ferrireducens DSM 15236.</title>
        <authorList>
            <person name="Copeland A."/>
            <person name="Lucas S."/>
            <person name="Lapidus A."/>
            <person name="Barry K."/>
            <person name="Detter J.C."/>
            <person name="Glavina del Rio T."/>
            <person name="Hammon N."/>
            <person name="Israni S."/>
            <person name="Pitluck S."/>
            <person name="Brettin T."/>
            <person name="Bruce D."/>
            <person name="Han C."/>
            <person name="Tapia R."/>
            <person name="Gilna P."/>
            <person name="Kiss H."/>
            <person name="Schmutz J."/>
            <person name="Larimer F."/>
            <person name="Land M."/>
            <person name="Kyrpides N."/>
            <person name="Ivanova N."/>
            <person name="Richardson P."/>
        </authorList>
    </citation>
    <scope>NUCLEOTIDE SEQUENCE [LARGE SCALE GENOMIC DNA]</scope>
    <source>
        <strain evidence="3">ATCC BAA-621 / DSM 15236 / T118</strain>
    </source>
</reference>